<dbReference type="PANTHER" id="PTHR12526">
    <property type="entry name" value="GLYCOSYLTRANSFERASE"/>
    <property type="match status" value="1"/>
</dbReference>
<dbReference type="PATRIC" id="fig|84022.5.peg.450"/>
<accession>A0A0D8I9M5</accession>
<evidence type="ECO:0000313" key="2">
    <source>
        <dbReference type="Proteomes" id="UP000035704"/>
    </source>
</evidence>
<evidence type="ECO:0000313" key="1">
    <source>
        <dbReference type="EMBL" id="AKL95703.1"/>
    </source>
</evidence>
<dbReference type="Pfam" id="PF13439">
    <property type="entry name" value="Glyco_transf_4"/>
    <property type="match status" value="1"/>
</dbReference>
<sequence length="354" mass="39822">MEVLLLSIIAKCGVFTHVRELALSMQKHGVQVTVGFIHNSKTIRMFKSTKEDLQNMEESLNGINHFFYESDEHLLQQISCKHIDLIHAHSPLVFPTTVQVSKKLNIPFIVTLHSVLDWNKLYPNTIAQAEYIIAVGPEAGKSVGKDFQEKLYTIFNGIDVDYYKPYSNKTVGGPLRIIWMGRTSGAAASGVSCLAKAIHILQQRGIPIETKIIGYAVGADTSRLNVCGWVHDPLPYLQWSHIVFGRGRALREAMACGNVGFLIAQGYGGMVQESWFEKGRQPQLSGSLKHGYSELSISTIANDILHFHKHRNQLTRARSLARKIAEENFDIKKMVEQTYSVYQKALQHYIGKKK</sequence>
<proteinExistence type="predicted"/>
<keyword evidence="1" id="KW-0808">Transferase</keyword>
<reference evidence="1 2" key="1">
    <citation type="submission" date="2014-10" db="EMBL/GenBank/DDBJ databases">
        <title>Genome sequence of Clostridium aceticum DSM 1496.</title>
        <authorList>
            <person name="Poehlein A."/>
            <person name="Schiel-Bengelsdorf B."/>
            <person name="Gottschalk G."/>
            <person name="Duerre P."/>
            <person name="Daniel R."/>
        </authorList>
    </citation>
    <scope>NUCLEOTIDE SEQUENCE [LARGE SCALE GENOMIC DNA]</scope>
    <source>
        <strain evidence="1 2">DSM 1496</strain>
    </source>
</reference>
<dbReference type="AlphaFoldDB" id="A0A0D8I9M5"/>
<protein>
    <submittedName>
        <fullName evidence="1">Glycosyltransferase</fullName>
    </submittedName>
</protein>
<gene>
    <name evidence="1" type="ORF">CACET_c22570</name>
</gene>
<dbReference type="Proteomes" id="UP000035704">
    <property type="component" value="Chromosome"/>
</dbReference>
<dbReference type="SUPFAM" id="SSF53756">
    <property type="entry name" value="UDP-Glycosyltransferase/glycogen phosphorylase"/>
    <property type="match status" value="1"/>
</dbReference>
<dbReference type="GO" id="GO:0016740">
    <property type="term" value="F:transferase activity"/>
    <property type="evidence" value="ECO:0007669"/>
    <property type="project" value="UniProtKB-KW"/>
</dbReference>
<name>A0A0D8I9M5_9CLOT</name>
<dbReference type="Gene3D" id="3.40.50.2000">
    <property type="entry name" value="Glycogen Phosphorylase B"/>
    <property type="match status" value="1"/>
</dbReference>
<dbReference type="STRING" id="84022.CACET_c22570"/>
<dbReference type="CDD" id="cd03801">
    <property type="entry name" value="GT4_PimA-like"/>
    <property type="match status" value="1"/>
</dbReference>
<dbReference type="EMBL" id="CP009687">
    <property type="protein sequence ID" value="AKL95703.1"/>
    <property type="molecule type" value="Genomic_DNA"/>
</dbReference>
<dbReference type="KEGG" id="cace:CACET_c22570"/>
<keyword evidence="2" id="KW-1185">Reference proteome</keyword>
<organism evidence="1 2">
    <name type="scientific">Clostridium aceticum</name>
    <dbReference type="NCBI Taxonomy" id="84022"/>
    <lineage>
        <taxon>Bacteria</taxon>
        <taxon>Bacillati</taxon>
        <taxon>Bacillota</taxon>
        <taxon>Clostridia</taxon>
        <taxon>Eubacteriales</taxon>
        <taxon>Clostridiaceae</taxon>
        <taxon>Clostridium</taxon>
    </lineage>
</organism>
<dbReference type="OrthoDB" id="9795068at2"/>
<dbReference type="InterPro" id="IPR028098">
    <property type="entry name" value="Glyco_trans_4-like_N"/>
</dbReference>
<dbReference type="RefSeq" id="WP_044825001.1">
    <property type="nucleotide sequence ID" value="NZ_CP009687.1"/>
</dbReference>